<gene>
    <name evidence="12" type="primary">leuD</name>
    <name evidence="12" type="ORF">D9R14_05010</name>
</gene>
<dbReference type="OrthoDB" id="9777465at2"/>
<keyword evidence="7" id="KW-0432">Leucine biosynthesis</keyword>
<dbReference type="InterPro" id="IPR033940">
    <property type="entry name" value="IPMI_Swivel"/>
</dbReference>
<dbReference type="SUPFAM" id="SSF52016">
    <property type="entry name" value="LeuD/IlvD-like"/>
    <property type="match status" value="1"/>
</dbReference>
<evidence type="ECO:0000256" key="6">
    <source>
        <dbReference type="ARBA" id="ARBA00011998"/>
    </source>
</evidence>
<evidence type="ECO:0000256" key="8">
    <source>
        <dbReference type="ARBA" id="ARBA00022605"/>
    </source>
</evidence>
<dbReference type="GO" id="GO:0009098">
    <property type="term" value="P:L-leucine biosynthetic process"/>
    <property type="evidence" value="ECO:0007669"/>
    <property type="project" value="UniProtKB-UniPathway"/>
</dbReference>
<dbReference type="InterPro" id="IPR000573">
    <property type="entry name" value="AconitaseA/IPMdHydase_ssu_swvl"/>
</dbReference>
<dbReference type="RefSeq" id="WP_121622216.1">
    <property type="nucleotide sequence ID" value="NZ_JACIIW010000006.1"/>
</dbReference>
<dbReference type="InterPro" id="IPR015928">
    <property type="entry name" value="Aconitase/3IPM_dehydase_swvl"/>
</dbReference>
<accession>A0A3L7ALY7</accession>
<comment type="similarity">
    <text evidence="4">Belongs to the LeuD family. LeuD type 1 subfamily.</text>
</comment>
<evidence type="ECO:0000256" key="1">
    <source>
        <dbReference type="ARBA" id="ARBA00000491"/>
    </source>
</evidence>
<dbReference type="PANTHER" id="PTHR43345">
    <property type="entry name" value="3-ISOPROPYLMALATE DEHYDRATASE SMALL SUBUNIT 2-RELATED-RELATED"/>
    <property type="match status" value="1"/>
</dbReference>
<keyword evidence="10" id="KW-0100">Branched-chain amino acid biosynthesis</keyword>
<dbReference type="GO" id="GO:0009316">
    <property type="term" value="C:3-isopropylmalate dehydratase complex"/>
    <property type="evidence" value="ECO:0007669"/>
    <property type="project" value="InterPro"/>
</dbReference>
<evidence type="ECO:0000259" key="11">
    <source>
        <dbReference type="Pfam" id="PF00694"/>
    </source>
</evidence>
<dbReference type="Proteomes" id="UP000269692">
    <property type="component" value="Unassembled WGS sequence"/>
</dbReference>
<dbReference type="Gene3D" id="3.20.19.10">
    <property type="entry name" value="Aconitase, domain 4"/>
    <property type="match status" value="1"/>
</dbReference>
<name>A0A3L7ALY7_9HYPH</name>
<dbReference type="GO" id="GO:0003861">
    <property type="term" value="F:3-isopropylmalate dehydratase activity"/>
    <property type="evidence" value="ECO:0007669"/>
    <property type="project" value="UniProtKB-EC"/>
</dbReference>
<evidence type="ECO:0000313" key="12">
    <source>
        <dbReference type="EMBL" id="RLP80422.1"/>
    </source>
</evidence>
<dbReference type="NCBIfam" id="TIGR00171">
    <property type="entry name" value="leuD"/>
    <property type="match status" value="1"/>
</dbReference>
<dbReference type="NCBIfam" id="NF002458">
    <property type="entry name" value="PRK01641.1"/>
    <property type="match status" value="1"/>
</dbReference>
<evidence type="ECO:0000256" key="5">
    <source>
        <dbReference type="ARBA" id="ARBA00011271"/>
    </source>
</evidence>
<evidence type="ECO:0000313" key="13">
    <source>
        <dbReference type="Proteomes" id="UP000269692"/>
    </source>
</evidence>
<dbReference type="InterPro" id="IPR050075">
    <property type="entry name" value="LeuD"/>
</dbReference>
<dbReference type="PANTHER" id="PTHR43345:SF5">
    <property type="entry name" value="3-ISOPROPYLMALATE DEHYDRATASE SMALL SUBUNIT"/>
    <property type="match status" value="1"/>
</dbReference>
<comment type="pathway">
    <text evidence="3">Amino-acid biosynthesis; L-leucine biosynthesis; L-leucine from 3-methyl-2-oxobutanoate: step 2/4.</text>
</comment>
<keyword evidence="13" id="KW-1185">Reference proteome</keyword>
<dbReference type="CDD" id="cd01577">
    <property type="entry name" value="IPMI_Swivel"/>
    <property type="match status" value="1"/>
</dbReference>
<dbReference type="Pfam" id="PF00694">
    <property type="entry name" value="Aconitase_C"/>
    <property type="match status" value="1"/>
</dbReference>
<evidence type="ECO:0000256" key="9">
    <source>
        <dbReference type="ARBA" id="ARBA00023239"/>
    </source>
</evidence>
<evidence type="ECO:0000256" key="2">
    <source>
        <dbReference type="ARBA" id="ARBA00002695"/>
    </source>
</evidence>
<dbReference type="UniPathway" id="UPA00048">
    <property type="reaction ID" value="UER00071"/>
</dbReference>
<comment type="caution">
    <text evidence="12">The sequence shown here is derived from an EMBL/GenBank/DDBJ whole genome shotgun (WGS) entry which is preliminary data.</text>
</comment>
<dbReference type="InterPro" id="IPR004431">
    <property type="entry name" value="3-IsopropMal_deHydase_ssu"/>
</dbReference>
<reference evidence="12 13" key="1">
    <citation type="submission" date="2018-10" db="EMBL/GenBank/DDBJ databases">
        <title>Xanthobacter tagetidis genome sequencing and assembly.</title>
        <authorList>
            <person name="Maclea K.S."/>
            <person name="Goen A.E."/>
            <person name="Fatima S.A."/>
        </authorList>
    </citation>
    <scope>NUCLEOTIDE SEQUENCE [LARGE SCALE GENOMIC DNA]</scope>
    <source>
        <strain evidence="12 13">ATCC 700314</strain>
    </source>
</reference>
<keyword evidence="9 12" id="KW-0456">Lyase</keyword>
<sequence length="200" mass="21487">MTPIDRLTARAVPLPAANMDTDQIFPARYMSRPRSGGFADLAFRDHRFTADGATKPDFVLNQPAYAGARILVAGKNFACGSAREQAVHALLDYGFRAVIAESLGDIFASSAPENGLLAVAVGPEAAQAIQQRLAAEPGLALTVDLERRSIEVPGLGMIAFAISERRREMLMHGLDPLSQLLLMEPRIAAYEAAHDTAMPD</sequence>
<dbReference type="EMBL" id="RCTF01000003">
    <property type="protein sequence ID" value="RLP80422.1"/>
    <property type="molecule type" value="Genomic_DNA"/>
</dbReference>
<keyword evidence="8" id="KW-0028">Amino-acid biosynthesis</keyword>
<feature type="domain" description="Aconitase A/isopropylmalate dehydratase small subunit swivel" evidence="11">
    <location>
        <begin position="10"/>
        <end position="120"/>
    </location>
</feature>
<organism evidence="12 13">
    <name type="scientific">Xanthobacter tagetidis</name>
    <dbReference type="NCBI Taxonomy" id="60216"/>
    <lineage>
        <taxon>Bacteria</taxon>
        <taxon>Pseudomonadati</taxon>
        <taxon>Pseudomonadota</taxon>
        <taxon>Alphaproteobacteria</taxon>
        <taxon>Hyphomicrobiales</taxon>
        <taxon>Xanthobacteraceae</taxon>
        <taxon>Xanthobacter</taxon>
    </lineage>
</organism>
<comment type="subunit">
    <text evidence="5">Heterodimer of LeuC and LeuD.</text>
</comment>
<comment type="function">
    <text evidence="2">Catalyzes the isomerization between 2-isopropylmalate and 3-isopropylmalate, via the formation of 2-isopropylmaleate.</text>
</comment>
<dbReference type="EC" id="4.2.1.33" evidence="6"/>
<evidence type="ECO:0000256" key="7">
    <source>
        <dbReference type="ARBA" id="ARBA00022430"/>
    </source>
</evidence>
<proteinExistence type="inferred from homology"/>
<evidence type="ECO:0000256" key="10">
    <source>
        <dbReference type="ARBA" id="ARBA00023304"/>
    </source>
</evidence>
<evidence type="ECO:0000256" key="3">
    <source>
        <dbReference type="ARBA" id="ARBA00004729"/>
    </source>
</evidence>
<dbReference type="AlphaFoldDB" id="A0A3L7ALY7"/>
<protein>
    <recommendedName>
        <fullName evidence="6">3-isopropylmalate dehydratase</fullName>
        <ecNumber evidence="6">4.2.1.33</ecNumber>
    </recommendedName>
</protein>
<evidence type="ECO:0000256" key="4">
    <source>
        <dbReference type="ARBA" id="ARBA00009845"/>
    </source>
</evidence>
<comment type="catalytic activity">
    <reaction evidence="1">
        <text>(2R,3S)-3-isopropylmalate = (2S)-2-isopropylmalate</text>
        <dbReference type="Rhea" id="RHEA:32287"/>
        <dbReference type="ChEBI" id="CHEBI:1178"/>
        <dbReference type="ChEBI" id="CHEBI:35121"/>
        <dbReference type="EC" id="4.2.1.33"/>
    </reaction>
</comment>